<feature type="transmembrane region" description="Helical" evidence="7">
    <location>
        <begin position="169"/>
        <end position="190"/>
    </location>
</feature>
<name>A0A059Q9Q5_9BACT</name>
<evidence type="ECO:0000256" key="3">
    <source>
        <dbReference type="ARBA" id="ARBA00022475"/>
    </source>
</evidence>
<dbReference type="PANTHER" id="PTHR42718">
    <property type="entry name" value="MAJOR FACILITATOR SUPERFAMILY MULTIDRUG TRANSPORTER MFSC"/>
    <property type="match status" value="1"/>
</dbReference>
<dbReference type="InterPro" id="IPR036259">
    <property type="entry name" value="MFS_trans_sf"/>
</dbReference>
<dbReference type="CDD" id="cd17321">
    <property type="entry name" value="MFS_MMR_MDR_like"/>
    <property type="match status" value="1"/>
</dbReference>
<feature type="transmembrane region" description="Helical" evidence="7">
    <location>
        <begin position="49"/>
        <end position="69"/>
    </location>
</feature>
<dbReference type="SUPFAM" id="SSF103473">
    <property type="entry name" value="MFS general substrate transporter"/>
    <property type="match status" value="1"/>
</dbReference>
<dbReference type="PROSITE" id="PS50850">
    <property type="entry name" value="MFS"/>
    <property type="match status" value="1"/>
</dbReference>
<evidence type="ECO:0000256" key="7">
    <source>
        <dbReference type="SAM" id="Phobius"/>
    </source>
</evidence>
<feature type="transmembrane region" description="Helical" evidence="7">
    <location>
        <begin position="426"/>
        <end position="446"/>
    </location>
</feature>
<evidence type="ECO:0000256" key="4">
    <source>
        <dbReference type="ARBA" id="ARBA00022692"/>
    </source>
</evidence>
<dbReference type="PRINTS" id="PR01036">
    <property type="entry name" value="TCRTETB"/>
</dbReference>
<evidence type="ECO:0000256" key="6">
    <source>
        <dbReference type="ARBA" id="ARBA00023136"/>
    </source>
</evidence>
<evidence type="ECO:0000259" key="8">
    <source>
        <dbReference type="PROSITE" id="PS50850"/>
    </source>
</evidence>
<feature type="transmembrane region" description="Helical" evidence="7">
    <location>
        <begin position="358"/>
        <end position="381"/>
    </location>
</feature>
<dbReference type="AlphaFoldDB" id="A0A059Q9Q5"/>
<feature type="transmembrane region" description="Helical" evidence="7">
    <location>
        <begin position="331"/>
        <end position="352"/>
    </location>
</feature>
<evidence type="ECO:0000256" key="1">
    <source>
        <dbReference type="ARBA" id="ARBA00004651"/>
    </source>
</evidence>
<dbReference type="InterPro" id="IPR020846">
    <property type="entry name" value="MFS_dom"/>
</dbReference>
<feature type="transmembrane region" description="Helical" evidence="7">
    <location>
        <begin position="81"/>
        <end position="104"/>
    </location>
</feature>
<comment type="subcellular location">
    <subcellularLocation>
        <location evidence="1">Cell membrane</location>
        <topology evidence="1">Multi-pass membrane protein</topology>
    </subcellularLocation>
</comment>
<keyword evidence="3" id="KW-1003">Cell membrane</keyword>
<keyword evidence="6 7" id="KW-0472">Membrane</keyword>
<proteinExistence type="predicted"/>
<feature type="transmembrane region" description="Helical" evidence="7">
    <location>
        <begin position="402"/>
        <end position="420"/>
    </location>
</feature>
<protein>
    <submittedName>
        <fullName evidence="9">Major facilitator</fullName>
    </submittedName>
</protein>
<evidence type="ECO:0000256" key="5">
    <source>
        <dbReference type="ARBA" id="ARBA00022989"/>
    </source>
</evidence>
<feature type="transmembrane region" description="Helical" evidence="7">
    <location>
        <begin position="226"/>
        <end position="245"/>
    </location>
</feature>
<dbReference type="Gene3D" id="1.20.1720.10">
    <property type="entry name" value="Multidrug resistance protein D"/>
    <property type="match status" value="1"/>
</dbReference>
<dbReference type="InterPro" id="IPR011701">
    <property type="entry name" value="MFS"/>
</dbReference>
<organism evidence="9">
    <name type="scientific">uncultured bacterium Lac35B</name>
    <dbReference type="NCBI Taxonomy" id="1403000"/>
    <lineage>
        <taxon>Bacteria</taxon>
        <taxon>environmental samples</taxon>
    </lineage>
</organism>
<feature type="domain" description="Major facilitator superfamily (MFS) profile" evidence="8">
    <location>
        <begin position="15"/>
        <end position="450"/>
    </location>
</feature>
<dbReference type="GO" id="GO:0022857">
    <property type="term" value="F:transmembrane transporter activity"/>
    <property type="evidence" value="ECO:0007669"/>
    <property type="project" value="InterPro"/>
</dbReference>
<accession>A0A059Q9Q5</accession>
<feature type="transmembrane region" description="Helical" evidence="7">
    <location>
        <begin position="302"/>
        <end position="319"/>
    </location>
</feature>
<keyword evidence="2" id="KW-0813">Transport</keyword>
<keyword evidence="4 7" id="KW-0812">Transmembrane</keyword>
<feature type="transmembrane region" description="Helical" evidence="7">
    <location>
        <begin position="266"/>
        <end position="290"/>
    </location>
</feature>
<feature type="transmembrane region" description="Helical" evidence="7">
    <location>
        <begin position="12"/>
        <end position="37"/>
    </location>
</feature>
<sequence>MTFKHQEKETLNLFAVLAVSLSTVIAMLDSTIANVALPVIAKDFAVSESASIMIINAYQFAVVASLMPFAALGRAVGNKKIFMAGVVLFAFSSLGCALSDTLAMLTAFRVIQGFGAAAVLSVNAALIKEIYPARLLGRGLGINVMVVSVSAAAGPSIASAILSQTSWNWLFTINVPIACLSLLLSVIFLGSRERRSVGFDSGGALLVFVLFIAFSLSTMSMTTRHLPAAALSFAVFAGLAGWLYINQKRKANAALIPVAMLHNPTLSLSLLMSMLSYSTQLLAFVSLPFYFHNVLQRNVVEIGLLLTAWPLATMVSSLISGDLTKKYDPNLVALSGLACLLAGMLLMANLPADPSNGAIVWRVALCGIGFGLFQSPNNLLIMTSVSHENSSIASGLLGSSRLIGQIVGSALVAIFFNMRGAQATTISLMAGAAFSFLSLAVSYMRFKSAVTLKTSK</sequence>
<dbReference type="EMBL" id="KF255992">
    <property type="protein sequence ID" value="AGW45496.1"/>
    <property type="molecule type" value="Genomic_DNA"/>
</dbReference>
<evidence type="ECO:0000313" key="9">
    <source>
        <dbReference type="EMBL" id="AGW45496.1"/>
    </source>
</evidence>
<dbReference type="PANTHER" id="PTHR42718:SF46">
    <property type="entry name" value="BLR6921 PROTEIN"/>
    <property type="match status" value="1"/>
</dbReference>
<dbReference type="Gene3D" id="1.20.1250.20">
    <property type="entry name" value="MFS general substrate transporter like domains"/>
    <property type="match status" value="1"/>
</dbReference>
<evidence type="ECO:0000256" key="2">
    <source>
        <dbReference type="ARBA" id="ARBA00022448"/>
    </source>
</evidence>
<feature type="transmembrane region" description="Helical" evidence="7">
    <location>
        <begin position="110"/>
        <end position="127"/>
    </location>
</feature>
<feature type="transmembrane region" description="Helical" evidence="7">
    <location>
        <begin position="202"/>
        <end position="220"/>
    </location>
</feature>
<keyword evidence="5 7" id="KW-1133">Transmembrane helix</keyword>
<feature type="transmembrane region" description="Helical" evidence="7">
    <location>
        <begin position="139"/>
        <end position="163"/>
    </location>
</feature>
<dbReference type="GO" id="GO:0005886">
    <property type="term" value="C:plasma membrane"/>
    <property type="evidence" value="ECO:0007669"/>
    <property type="project" value="UniProtKB-SubCell"/>
</dbReference>
<dbReference type="Pfam" id="PF07690">
    <property type="entry name" value="MFS_1"/>
    <property type="match status" value="1"/>
</dbReference>
<reference evidence="9" key="1">
    <citation type="submission" date="2013-06" db="EMBL/GenBank/DDBJ databases">
        <title>Functional metagenomics reveals novel beta-galactosidases not predictable from gene sequences.</title>
        <authorList>
            <person name="Cheng J."/>
            <person name="Engel K."/>
            <person name="Romantsov T."/>
            <person name="Neufeld J.D."/>
            <person name="Rose D.R."/>
            <person name="Charles T.C."/>
        </authorList>
    </citation>
    <scope>NUCLEOTIDE SEQUENCE</scope>
</reference>